<dbReference type="RefSeq" id="WP_379526726.1">
    <property type="nucleotide sequence ID" value="NZ_JBHSBI010000002.1"/>
</dbReference>
<keyword evidence="2" id="KW-1185">Reference proteome</keyword>
<dbReference type="EMBL" id="JBHSBI010000002">
    <property type="protein sequence ID" value="MFC4006586.1"/>
    <property type="molecule type" value="Genomic_DNA"/>
</dbReference>
<evidence type="ECO:0000313" key="1">
    <source>
        <dbReference type="EMBL" id="MFC4006586.1"/>
    </source>
</evidence>
<organism evidence="1 2">
    <name type="scientific">Nonomuraea purpurea</name>
    <dbReference type="NCBI Taxonomy" id="1849276"/>
    <lineage>
        <taxon>Bacteria</taxon>
        <taxon>Bacillati</taxon>
        <taxon>Actinomycetota</taxon>
        <taxon>Actinomycetes</taxon>
        <taxon>Streptosporangiales</taxon>
        <taxon>Streptosporangiaceae</taxon>
        <taxon>Nonomuraea</taxon>
    </lineage>
</organism>
<evidence type="ECO:0000313" key="2">
    <source>
        <dbReference type="Proteomes" id="UP001595851"/>
    </source>
</evidence>
<comment type="caution">
    <text evidence="1">The sequence shown here is derived from an EMBL/GenBank/DDBJ whole genome shotgun (WGS) entry which is preliminary data.</text>
</comment>
<protein>
    <submittedName>
        <fullName evidence="1">Uncharacterized protein</fullName>
    </submittedName>
</protein>
<dbReference type="Proteomes" id="UP001595851">
    <property type="component" value="Unassembled WGS sequence"/>
</dbReference>
<name>A0ABV8FY02_9ACTN</name>
<gene>
    <name evidence="1" type="ORF">ACFOY2_05095</name>
</gene>
<sequence length="81" mass="8871">MATTNIPLHPIQEPPNDAIPYAIGESSAPANEAALREALSGLELGTHDERIVMWLSMWETSTVATVCSWLERTRKEALSHG</sequence>
<proteinExistence type="predicted"/>
<reference evidence="2" key="1">
    <citation type="journal article" date="2019" name="Int. J. Syst. Evol. Microbiol.">
        <title>The Global Catalogue of Microorganisms (GCM) 10K type strain sequencing project: providing services to taxonomists for standard genome sequencing and annotation.</title>
        <authorList>
            <consortium name="The Broad Institute Genomics Platform"/>
            <consortium name="The Broad Institute Genome Sequencing Center for Infectious Disease"/>
            <person name="Wu L."/>
            <person name="Ma J."/>
        </authorList>
    </citation>
    <scope>NUCLEOTIDE SEQUENCE [LARGE SCALE GENOMIC DNA]</scope>
    <source>
        <strain evidence="2">TBRC 1276</strain>
    </source>
</reference>
<accession>A0ABV8FY02</accession>